<evidence type="ECO:0000313" key="3">
    <source>
        <dbReference type="Proteomes" id="UP001468798"/>
    </source>
</evidence>
<dbReference type="RefSeq" id="WP_342691404.1">
    <property type="nucleotide sequence ID" value="NZ_JBCGDP010000006.1"/>
</dbReference>
<feature type="domain" description="Tetracyclin repressor-like C-terminal" evidence="1">
    <location>
        <begin position="85"/>
        <end position="211"/>
    </location>
</feature>
<dbReference type="Pfam" id="PF17931">
    <property type="entry name" value="TetR_C_23"/>
    <property type="match status" value="1"/>
</dbReference>
<dbReference type="InterPro" id="IPR036271">
    <property type="entry name" value="Tet_transcr_reg_TetR-rel_C_sf"/>
</dbReference>
<sequence>MATKKTAISKDKIVSYYMDYVVEHNEKPKSIFQFAKLNGFSEAEFYTFFGTLEAIEKEIFIQFFDKTIELLEKNPAYPSYEMRSKLLSFYFTFFELLTANRSYVLYALQQHKNQLKNVMLLADVRKKFKNYIGEITTDDFRIQIERFQEYQEKATKESLWIQFLLTLKFWMDDSSAGFEKTDIYIEKSVKAAFELMNITPIESLIDFGKFIFKEKIQKQN</sequence>
<dbReference type="SUPFAM" id="SSF48498">
    <property type="entry name" value="Tetracyclin repressor-like, C-terminal domain"/>
    <property type="match status" value="1"/>
</dbReference>
<evidence type="ECO:0000313" key="2">
    <source>
        <dbReference type="EMBL" id="MEM0576381.1"/>
    </source>
</evidence>
<keyword evidence="3" id="KW-1185">Reference proteome</keyword>
<protein>
    <submittedName>
        <fullName evidence="2">TetR/AcrR family transcriptional regulator</fullName>
    </submittedName>
</protein>
<gene>
    <name evidence="2" type="ORF">WFZ86_07705</name>
</gene>
<dbReference type="InterPro" id="IPR041673">
    <property type="entry name" value="TetR_C_23"/>
</dbReference>
<comment type="caution">
    <text evidence="2">The sequence shown here is derived from an EMBL/GenBank/DDBJ whole genome shotgun (WGS) entry which is preliminary data.</text>
</comment>
<accession>A0ABU9NPV7</accession>
<proteinExistence type="predicted"/>
<dbReference type="EMBL" id="JBCGDP010000006">
    <property type="protein sequence ID" value="MEM0576381.1"/>
    <property type="molecule type" value="Genomic_DNA"/>
</dbReference>
<name>A0ABU9NPV7_9FLAO</name>
<dbReference type="Proteomes" id="UP001468798">
    <property type="component" value="Unassembled WGS sequence"/>
</dbReference>
<reference evidence="2 3" key="1">
    <citation type="submission" date="2024-03" db="EMBL/GenBank/DDBJ databases">
        <title>Two novel species of the genus Flavobacterium exhibiting potentially degradation of complex polysaccharides.</title>
        <authorList>
            <person name="Lian X."/>
        </authorList>
    </citation>
    <scope>NUCLEOTIDE SEQUENCE [LARGE SCALE GENOMIC DNA]</scope>
    <source>
        <strain evidence="2 3">N6</strain>
    </source>
</reference>
<evidence type="ECO:0000259" key="1">
    <source>
        <dbReference type="Pfam" id="PF17931"/>
    </source>
</evidence>
<organism evidence="2 3">
    <name type="scientific">Flavobacterium polysaccharolyticum</name>
    <dbReference type="NCBI Taxonomy" id="3133148"/>
    <lineage>
        <taxon>Bacteria</taxon>
        <taxon>Pseudomonadati</taxon>
        <taxon>Bacteroidota</taxon>
        <taxon>Flavobacteriia</taxon>
        <taxon>Flavobacteriales</taxon>
        <taxon>Flavobacteriaceae</taxon>
        <taxon>Flavobacterium</taxon>
    </lineage>
</organism>